<dbReference type="PANTHER" id="PTHR21071">
    <property type="entry name" value="UDP-N-ACETYLENOLPYRUVOYLGLUCOSAMINE REDUCTASE"/>
    <property type="match status" value="1"/>
</dbReference>
<dbReference type="Gene3D" id="3.90.78.10">
    <property type="entry name" value="UDP-N-acetylenolpyruvoylglucosamine reductase, C-terminal domain"/>
    <property type="match status" value="1"/>
</dbReference>
<dbReference type="AlphaFoldDB" id="A0A645H6F1"/>
<dbReference type="GO" id="GO:0050660">
    <property type="term" value="F:flavin adenine dinucleotide binding"/>
    <property type="evidence" value="ECO:0007669"/>
    <property type="project" value="TreeGrafter"/>
</dbReference>
<protein>
    <submittedName>
        <fullName evidence="3">UDP-N-acetylenolpyruvoylglucosamine reductase</fullName>
        <ecNumber evidence="3">1.3.1.98</ecNumber>
    </submittedName>
</protein>
<dbReference type="InterPro" id="IPR003170">
    <property type="entry name" value="MurB"/>
</dbReference>
<dbReference type="Pfam" id="PF02873">
    <property type="entry name" value="MurB_C"/>
    <property type="match status" value="1"/>
</dbReference>
<comment type="cofactor">
    <cofactor evidence="1">
        <name>FAD</name>
        <dbReference type="ChEBI" id="CHEBI:57692"/>
    </cofactor>
</comment>
<keyword evidence="3" id="KW-0560">Oxidoreductase</keyword>
<name>A0A645H6F1_9ZZZZ</name>
<dbReference type="PANTHER" id="PTHR21071:SF4">
    <property type="entry name" value="UDP-N-ACETYLENOLPYRUVOYLGLUCOSAMINE REDUCTASE"/>
    <property type="match status" value="1"/>
</dbReference>
<comment type="caution">
    <text evidence="3">The sequence shown here is derived from an EMBL/GenBank/DDBJ whole genome shotgun (WGS) entry which is preliminary data.</text>
</comment>
<dbReference type="InterPro" id="IPR036635">
    <property type="entry name" value="MurB_C_sf"/>
</dbReference>
<dbReference type="GO" id="GO:0008762">
    <property type="term" value="F:UDP-N-acetylmuramate dehydrogenase activity"/>
    <property type="evidence" value="ECO:0007669"/>
    <property type="project" value="UniProtKB-EC"/>
</dbReference>
<gene>
    <name evidence="3" type="primary">murB_38</name>
    <name evidence="3" type="ORF">SDC9_181773</name>
</gene>
<dbReference type="SUPFAM" id="SSF56194">
    <property type="entry name" value="Uridine diphospho-N-Acetylenolpyruvylglucosamine reductase, MurB, C-terminal domain"/>
    <property type="match status" value="1"/>
</dbReference>
<dbReference type="EMBL" id="VSSQ01087234">
    <property type="protein sequence ID" value="MPN34280.1"/>
    <property type="molecule type" value="Genomic_DNA"/>
</dbReference>
<evidence type="ECO:0000313" key="3">
    <source>
        <dbReference type="EMBL" id="MPN34280.1"/>
    </source>
</evidence>
<dbReference type="GO" id="GO:0071555">
    <property type="term" value="P:cell wall organization"/>
    <property type="evidence" value="ECO:0007669"/>
    <property type="project" value="TreeGrafter"/>
</dbReference>
<accession>A0A645H6F1</accession>
<organism evidence="3">
    <name type="scientific">bioreactor metagenome</name>
    <dbReference type="NCBI Taxonomy" id="1076179"/>
    <lineage>
        <taxon>unclassified sequences</taxon>
        <taxon>metagenomes</taxon>
        <taxon>ecological metagenomes</taxon>
    </lineage>
</organism>
<dbReference type="InterPro" id="IPR011601">
    <property type="entry name" value="MurB_C"/>
</dbReference>
<proteinExistence type="inferred from homology"/>
<dbReference type="GO" id="GO:0005829">
    <property type="term" value="C:cytosol"/>
    <property type="evidence" value="ECO:0007669"/>
    <property type="project" value="TreeGrafter"/>
</dbReference>
<reference evidence="3" key="1">
    <citation type="submission" date="2019-08" db="EMBL/GenBank/DDBJ databases">
        <authorList>
            <person name="Kucharzyk K."/>
            <person name="Murdoch R.W."/>
            <person name="Higgins S."/>
            <person name="Loffler F."/>
        </authorList>
    </citation>
    <scope>NUCLEOTIDE SEQUENCE</scope>
</reference>
<evidence type="ECO:0000259" key="2">
    <source>
        <dbReference type="Pfam" id="PF02873"/>
    </source>
</evidence>
<evidence type="ECO:0000256" key="1">
    <source>
        <dbReference type="ARBA" id="ARBA00001974"/>
    </source>
</evidence>
<dbReference type="HAMAP" id="MF_00037">
    <property type="entry name" value="MurB"/>
    <property type="match status" value="1"/>
</dbReference>
<feature type="domain" description="UDP-N-acetylenolpyruvoylglucosamine reductase C-terminal" evidence="2">
    <location>
        <begin position="2"/>
        <end position="91"/>
    </location>
</feature>
<sequence>MTRRISKQPLEYPSAGSVFVRPTGNYASALIEQCGLKGKQIGGAMVSTKHAGFLVNYDNATYEEFTALIYHVQKEVAEQTGYSLECEIKIIKKE</sequence>
<dbReference type="EC" id="1.3.1.98" evidence="3"/>